<dbReference type="InterPro" id="IPR014722">
    <property type="entry name" value="Rib_uL2_dom2"/>
</dbReference>
<feature type="domain" description="KOW" evidence="2">
    <location>
        <begin position="446"/>
        <end position="473"/>
    </location>
</feature>
<dbReference type="GO" id="GO:0006412">
    <property type="term" value="P:translation"/>
    <property type="evidence" value="ECO:0007669"/>
    <property type="project" value="InterPro"/>
</dbReference>
<dbReference type="InterPro" id="IPR005825">
    <property type="entry name" value="Ribosomal_uL24_CS"/>
</dbReference>
<gene>
    <name evidence="3" type="ORF">EV702DRAFT_1040050</name>
</gene>
<organism evidence="3 4">
    <name type="scientific">Suillus placidus</name>
    <dbReference type="NCBI Taxonomy" id="48579"/>
    <lineage>
        <taxon>Eukaryota</taxon>
        <taxon>Fungi</taxon>
        <taxon>Dikarya</taxon>
        <taxon>Basidiomycota</taxon>
        <taxon>Agaricomycotina</taxon>
        <taxon>Agaricomycetes</taxon>
        <taxon>Agaricomycetidae</taxon>
        <taxon>Boletales</taxon>
        <taxon>Suillineae</taxon>
        <taxon>Suillaceae</taxon>
        <taxon>Suillus</taxon>
    </lineage>
</organism>
<dbReference type="EMBL" id="JABBWD010000001">
    <property type="protein sequence ID" value="KAG1783477.1"/>
    <property type="molecule type" value="Genomic_DNA"/>
</dbReference>
<feature type="domain" description="KOW" evidence="2">
    <location>
        <begin position="580"/>
        <end position="607"/>
    </location>
</feature>
<dbReference type="Proteomes" id="UP000714275">
    <property type="component" value="Unassembled WGS sequence"/>
</dbReference>
<evidence type="ECO:0000313" key="3">
    <source>
        <dbReference type="EMBL" id="KAG1783477.1"/>
    </source>
</evidence>
<sequence length="918" mass="101738">MSKRAASESHDDEPTSKRIRSHEDNRDESAITAGRSRRMAHSGTMEAAFASYLGNRYDTDDWKEARDALFSGDGDDCLALANLLALKARHIPQGASSTSTVVTLRKDSAISMAAPKAAVRLKSARVRRPKNPFIDDEASDDDDDDVEEEENSQVEGDDGPSVRSLNVTRLPGLSSAKDKLSAAIDHIFDRAVSSSGAVPSRMYLLHVHRSAMQRVAEHLRSNGVAVTVSPWIPGQLYAVSDSPRTIATTLNLLSSSVKDYTHISEEERAAVERSRSTLPNPGWVKITQGKYKGDIGYVFDPKQLNDFITVLIPPRDFPYDMPKRSVALLDRARLPNDKTVSDILQDDKVKNFHRDGLELVASPHANDIRLHLQSGWDVPFFKKTLKTFSLQFLRVGDSARPITGEVCQEIGTVISTNHASGSACLKFILDGHGQELEFRLQDIERVFWVGDTVRVVAGAYAGLEGHIIKKSEDLFHVEVSKYYLDRRPLTHVLQSWLPMQPDYDPLPEPESLQIGDEIEVCAGEYMGKCRIVVWFPIGGTTLWFRAEGNIKDELINAPTAFVQRIRPFKTLQFTKERGYDVKPGDVVIVARGPEFQTQGVVQAVDFANARLTLISEGDYSLVNVPIGFTMKLSNVNPDSFRDIIGKEVFIIGGARKGYRATLYQLAHDTCSVSVHGQARTTVKREDIATRYGMRLNGAILEGPDMISFCEMQKKSYIMPPCRSKTPPPDPIVPSSSSMDPSSSEWSNWSSHNNHDSADSLGVKTYDPWVATNAEDIEDAIADIKEKSRNGSPLPWLMNKEFALKLTRHHVVLKVSPSFMGGRLHNRFVSTACPDPFCGENGPAPDGCVAVFCTSNGAGAALQHYHIPCLVLDGDTRGEIMTVAKCNMKKNTVEIAITARISFTLRFDQICLVEESRFR</sequence>
<protein>
    <recommendedName>
        <fullName evidence="2">KOW domain-containing protein</fullName>
    </recommendedName>
</protein>
<dbReference type="SMART" id="SM00739">
    <property type="entry name" value="KOW"/>
    <property type="match status" value="5"/>
</dbReference>
<feature type="compositionally biased region" description="Basic and acidic residues" evidence="1">
    <location>
        <begin position="1"/>
        <end position="29"/>
    </location>
</feature>
<dbReference type="Gene3D" id="2.30.30.30">
    <property type="match status" value="1"/>
</dbReference>
<name>A0A9P7A891_9AGAM</name>
<dbReference type="AlphaFoldDB" id="A0A9P7A891"/>
<dbReference type="GO" id="GO:0005840">
    <property type="term" value="C:ribosome"/>
    <property type="evidence" value="ECO:0007669"/>
    <property type="project" value="InterPro"/>
</dbReference>
<evidence type="ECO:0000256" key="1">
    <source>
        <dbReference type="SAM" id="MobiDB-lite"/>
    </source>
</evidence>
<accession>A0A9P7A891</accession>
<feature type="domain" description="KOW" evidence="2">
    <location>
        <begin position="392"/>
        <end position="419"/>
    </location>
</feature>
<feature type="region of interest" description="Disordered" evidence="1">
    <location>
        <begin position="1"/>
        <end position="42"/>
    </location>
</feature>
<dbReference type="GO" id="GO:0003735">
    <property type="term" value="F:structural constituent of ribosome"/>
    <property type="evidence" value="ECO:0007669"/>
    <property type="project" value="InterPro"/>
</dbReference>
<feature type="domain" description="KOW" evidence="2">
    <location>
        <begin position="278"/>
        <end position="304"/>
    </location>
</feature>
<dbReference type="InterPro" id="IPR005824">
    <property type="entry name" value="KOW"/>
</dbReference>
<proteinExistence type="predicted"/>
<evidence type="ECO:0000259" key="2">
    <source>
        <dbReference type="SMART" id="SM00739"/>
    </source>
</evidence>
<dbReference type="OrthoDB" id="28901at2759"/>
<keyword evidence="4" id="KW-1185">Reference proteome</keyword>
<feature type="compositionally biased region" description="Low complexity" evidence="1">
    <location>
        <begin position="732"/>
        <end position="751"/>
    </location>
</feature>
<feature type="domain" description="KOW" evidence="2">
    <location>
        <begin position="511"/>
        <end position="556"/>
    </location>
</feature>
<feature type="region of interest" description="Disordered" evidence="1">
    <location>
        <begin position="722"/>
        <end position="752"/>
    </location>
</feature>
<dbReference type="PROSITE" id="PS01108">
    <property type="entry name" value="RIBOSOMAL_L24"/>
    <property type="match status" value="1"/>
</dbReference>
<comment type="caution">
    <text evidence="3">The sequence shown here is derived from an EMBL/GenBank/DDBJ whole genome shotgun (WGS) entry which is preliminary data.</text>
</comment>
<evidence type="ECO:0000313" key="4">
    <source>
        <dbReference type="Proteomes" id="UP000714275"/>
    </source>
</evidence>
<feature type="compositionally biased region" description="Acidic residues" evidence="1">
    <location>
        <begin position="134"/>
        <end position="158"/>
    </location>
</feature>
<reference evidence="3" key="1">
    <citation type="journal article" date="2020" name="New Phytol.">
        <title>Comparative genomics reveals dynamic genome evolution in host specialist ectomycorrhizal fungi.</title>
        <authorList>
            <person name="Lofgren L.A."/>
            <person name="Nguyen N.H."/>
            <person name="Vilgalys R."/>
            <person name="Ruytinx J."/>
            <person name="Liao H.L."/>
            <person name="Branco S."/>
            <person name="Kuo A."/>
            <person name="LaButti K."/>
            <person name="Lipzen A."/>
            <person name="Andreopoulos W."/>
            <person name="Pangilinan J."/>
            <person name="Riley R."/>
            <person name="Hundley H."/>
            <person name="Na H."/>
            <person name="Barry K."/>
            <person name="Grigoriev I.V."/>
            <person name="Stajich J.E."/>
            <person name="Kennedy P.G."/>
        </authorList>
    </citation>
    <scope>NUCLEOTIDE SEQUENCE</scope>
    <source>
        <strain evidence="3">DOB743</strain>
    </source>
</reference>
<feature type="region of interest" description="Disordered" evidence="1">
    <location>
        <begin position="130"/>
        <end position="166"/>
    </location>
</feature>